<feature type="active site" description="Proton donor/acceptor" evidence="1">
    <location>
        <position position="81"/>
    </location>
</feature>
<dbReference type="GO" id="GO:0006003">
    <property type="term" value="P:fructose 2,6-bisphosphate metabolic process"/>
    <property type="evidence" value="ECO:0007669"/>
    <property type="project" value="InterPro"/>
</dbReference>
<dbReference type="PRINTS" id="PR00991">
    <property type="entry name" value="6PFRUCTKNASE"/>
</dbReference>
<evidence type="ECO:0000313" key="4">
    <source>
        <dbReference type="EMBL" id="GAE31116.1"/>
    </source>
</evidence>
<organism evidence="4 5">
    <name type="scientific">Halalkalibacter hemicellulosilyticusJCM 9152</name>
    <dbReference type="NCBI Taxonomy" id="1236971"/>
    <lineage>
        <taxon>Bacteria</taxon>
        <taxon>Bacillati</taxon>
        <taxon>Bacillota</taxon>
        <taxon>Bacilli</taxon>
        <taxon>Bacillales</taxon>
        <taxon>Bacillaceae</taxon>
        <taxon>Halalkalibacter</taxon>
    </lineage>
</organism>
<dbReference type="STRING" id="1236971.JCM9152_2559"/>
<dbReference type="Proteomes" id="UP000018895">
    <property type="component" value="Unassembled WGS sequence"/>
</dbReference>
<dbReference type="OrthoDB" id="9782128at2"/>
<dbReference type="SMART" id="SM00855">
    <property type="entry name" value="PGAM"/>
    <property type="match status" value="1"/>
</dbReference>
<dbReference type="GO" id="GO:0016791">
    <property type="term" value="F:phosphatase activity"/>
    <property type="evidence" value="ECO:0007669"/>
    <property type="project" value="TreeGrafter"/>
</dbReference>
<dbReference type="RefSeq" id="WP_035344358.1">
    <property type="nucleotide sequence ID" value="NZ_BAUU01000016.1"/>
</dbReference>
<dbReference type="AlphaFoldDB" id="W4QGA1"/>
<dbReference type="Pfam" id="PF00300">
    <property type="entry name" value="His_Phos_1"/>
    <property type="match status" value="1"/>
</dbReference>
<feature type="binding site" evidence="2">
    <location>
        <begin position="7"/>
        <end position="14"/>
    </location>
    <ligand>
        <name>substrate</name>
    </ligand>
</feature>
<evidence type="ECO:0000313" key="5">
    <source>
        <dbReference type="Proteomes" id="UP000018895"/>
    </source>
</evidence>
<reference evidence="4" key="1">
    <citation type="journal article" date="2014" name="Genome Announc.">
        <title>Draft Genome Sequences of Three Alkaliphilic Bacillus Strains, Bacillus wakoensis JCM 9140T, Bacillus akibai JCM 9157T, and Bacillus hemicellulosilyticus JCM 9152T.</title>
        <authorList>
            <person name="Yuki M."/>
            <person name="Oshima K."/>
            <person name="Suda W."/>
            <person name="Oshida Y."/>
            <person name="Kitamura K."/>
            <person name="Iida T."/>
            <person name="Hattori M."/>
            <person name="Ohkuma M."/>
        </authorList>
    </citation>
    <scope>NUCLEOTIDE SEQUENCE [LARGE SCALE GENOMIC DNA]</scope>
    <source>
        <strain evidence="4">JCM 9152</strain>
    </source>
</reference>
<dbReference type="InterPro" id="IPR050275">
    <property type="entry name" value="PGM_Phosphatase"/>
</dbReference>
<feature type="transmembrane region" description="Helical" evidence="3">
    <location>
        <begin position="140"/>
        <end position="159"/>
    </location>
</feature>
<dbReference type="CDD" id="cd07067">
    <property type="entry name" value="HP_PGM_like"/>
    <property type="match status" value="1"/>
</dbReference>
<protein>
    <submittedName>
        <fullName evidence="4">Phosphoglycerate mutase</fullName>
    </submittedName>
</protein>
<name>W4QGA1_9BACI</name>
<dbReference type="GO" id="GO:0005524">
    <property type="term" value="F:ATP binding"/>
    <property type="evidence" value="ECO:0007669"/>
    <property type="project" value="InterPro"/>
</dbReference>
<keyword evidence="3" id="KW-0812">Transmembrane</keyword>
<dbReference type="PROSITE" id="PS00175">
    <property type="entry name" value="PG_MUTASE"/>
    <property type="match status" value="1"/>
</dbReference>
<evidence type="ECO:0000256" key="3">
    <source>
        <dbReference type="SAM" id="Phobius"/>
    </source>
</evidence>
<dbReference type="InterPro" id="IPR029033">
    <property type="entry name" value="His_PPase_superfam"/>
</dbReference>
<dbReference type="PANTHER" id="PTHR48100">
    <property type="entry name" value="BROAD-SPECIFICITY PHOSPHATASE YOR283W-RELATED"/>
    <property type="match status" value="1"/>
</dbReference>
<dbReference type="SUPFAM" id="SSF53254">
    <property type="entry name" value="Phosphoglycerate mutase-like"/>
    <property type="match status" value="1"/>
</dbReference>
<comment type="caution">
    <text evidence="4">The sequence shown here is derived from an EMBL/GenBank/DDBJ whole genome shotgun (WGS) entry which is preliminary data.</text>
</comment>
<dbReference type="InterPro" id="IPR001345">
    <property type="entry name" value="PG/BPGM_mutase_AS"/>
</dbReference>
<keyword evidence="3" id="KW-1133">Transmembrane helix</keyword>
<feature type="binding site" evidence="2">
    <location>
        <position position="57"/>
    </location>
    <ligand>
        <name>substrate</name>
    </ligand>
</feature>
<proteinExistence type="predicted"/>
<gene>
    <name evidence="4" type="ORF">JCM9152_2559</name>
</gene>
<keyword evidence="5" id="KW-1185">Reference proteome</keyword>
<sequence length="211" mass="24238">MKLYLIRHGESEGNSLGRIQGQEEYHLTDNGRKQAELVGRYIKEKHITHLYSSDLIRAWDTASIISNHIDVKPVKAQDVREIHLGPLQNLTRTEIYEKYPDVIETSIILSGIEGTESAESITNRCSHFLSEMLQKHMNEHVAVVSHGGFLSIFLMYIIVGEQWPRHKRPFQLSNTSVTSIEWREGKYSPLIHYTNKTDHLLMNETSSKGLL</sequence>
<dbReference type="InterPro" id="IPR003094">
    <property type="entry name" value="6Pfruct_kin"/>
</dbReference>
<feature type="active site" description="Tele-phosphohistidine intermediate" evidence="1">
    <location>
        <position position="8"/>
    </location>
</feature>
<evidence type="ECO:0000256" key="1">
    <source>
        <dbReference type="PIRSR" id="PIRSR613078-1"/>
    </source>
</evidence>
<dbReference type="EMBL" id="BAUU01000016">
    <property type="protein sequence ID" value="GAE31116.1"/>
    <property type="molecule type" value="Genomic_DNA"/>
</dbReference>
<dbReference type="Gene3D" id="3.40.50.1240">
    <property type="entry name" value="Phosphoglycerate mutase-like"/>
    <property type="match status" value="1"/>
</dbReference>
<keyword evidence="3" id="KW-0472">Membrane</keyword>
<accession>W4QGA1</accession>
<dbReference type="InterPro" id="IPR013078">
    <property type="entry name" value="His_Pase_superF_clade-1"/>
</dbReference>
<evidence type="ECO:0000256" key="2">
    <source>
        <dbReference type="PIRSR" id="PIRSR613078-2"/>
    </source>
</evidence>